<keyword evidence="1" id="KW-0472">Membrane</keyword>
<organism evidence="3 4">
    <name type="scientific">Cyclotella atomus</name>
    <dbReference type="NCBI Taxonomy" id="382360"/>
    <lineage>
        <taxon>Eukaryota</taxon>
        <taxon>Sar</taxon>
        <taxon>Stramenopiles</taxon>
        <taxon>Ochrophyta</taxon>
        <taxon>Bacillariophyta</taxon>
        <taxon>Coscinodiscophyceae</taxon>
        <taxon>Thalassiosirophycidae</taxon>
        <taxon>Stephanodiscales</taxon>
        <taxon>Stephanodiscaceae</taxon>
        <taxon>Cyclotella</taxon>
    </lineage>
</organism>
<evidence type="ECO:0000313" key="3">
    <source>
        <dbReference type="EMBL" id="KAL3766597.1"/>
    </source>
</evidence>
<dbReference type="InterPro" id="IPR018946">
    <property type="entry name" value="PhoD-like_MPP"/>
</dbReference>
<proteinExistence type="predicted"/>
<gene>
    <name evidence="3" type="ORF">ACHAWO_008271</name>
</gene>
<dbReference type="InterPro" id="IPR029052">
    <property type="entry name" value="Metallo-depent_PP-like"/>
</dbReference>
<feature type="transmembrane region" description="Helical" evidence="1">
    <location>
        <begin position="449"/>
        <end position="466"/>
    </location>
</feature>
<dbReference type="Proteomes" id="UP001530400">
    <property type="component" value="Unassembled WGS sequence"/>
</dbReference>
<evidence type="ECO:0000259" key="2">
    <source>
        <dbReference type="Pfam" id="PF09423"/>
    </source>
</evidence>
<dbReference type="PANTHER" id="PTHR33987">
    <property type="entry name" value="CALCINEURIN-LIKE METALLO-PHOSPHOESTERASE SUPERFAMILY PROTEIN"/>
    <property type="match status" value="1"/>
</dbReference>
<keyword evidence="1" id="KW-1133">Transmembrane helix</keyword>
<keyword evidence="4" id="KW-1185">Reference proteome</keyword>
<sequence>MVPMPDGSYPDVELSHIAFGSCHSRGAVNKRLSKFNGGTDDPNSTSTIWDVINTSVQPQAFLWTGDAIYPPMKVKGDTPLEVMHEEYRKMLHNSTFGYDKFINNQHLVGGVHGVWDDHDYGGNDRGRELKQREERRDAYLDFLGVPKSDSRRHRQGLYSSIEFGSDGMIADEKQDNLSPDRVHNNKVKVIFLDTRWHREKHCIPSVGSNRYIPYGAIVACITRWFTAGFDLPSNLPSICASQKDNAVLGDEQWLWLENELNGSTASVYIVVSSIQVLTTNPVVESWGHFANEQAKLLRLLNNVPGLVILSGDVHHAEISTTSNLHPMRRNGAIIEVTSSGLTHSCSGPRLYGPLCQPILNLFPAHRFEGGNVNDASAPSYYTGLNFGSIDFDWSKRSFEVKVHNENGEVILSTGELEMSTAAGMSTQELESVAKCIDGHLVYFMKKMNVTGWALLVLALYCLRYYFLKPLATRQHKYSKVD</sequence>
<dbReference type="AlphaFoldDB" id="A0ABD3MWF8"/>
<name>A0ABD3MWF8_9STRA</name>
<evidence type="ECO:0000256" key="1">
    <source>
        <dbReference type="SAM" id="Phobius"/>
    </source>
</evidence>
<evidence type="ECO:0000313" key="4">
    <source>
        <dbReference type="Proteomes" id="UP001530400"/>
    </source>
</evidence>
<reference evidence="3 4" key="1">
    <citation type="submission" date="2024-10" db="EMBL/GenBank/DDBJ databases">
        <title>Updated reference genomes for cyclostephanoid diatoms.</title>
        <authorList>
            <person name="Roberts W.R."/>
            <person name="Alverson A.J."/>
        </authorList>
    </citation>
    <scope>NUCLEOTIDE SEQUENCE [LARGE SCALE GENOMIC DNA]</scope>
    <source>
        <strain evidence="3 4">AJA010-31</strain>
    </source>
</reference>
<dbReference type="PANTHER" id="PTHR33987:SF1">
    <property type="entry name" value="CALCINEURIN-LIKE METALLO-PHOSPHOESTERASE SUPERFAMILY PROTEIN"/>
    <property type="match status" value="1"/>
</dbReference>
<protein>
    <recommendedName>
        <fullName evidence="2">PhoD-like phosphatase metallophosphatase domain-containing protein</fullName>
    </recommendedName>
</protein>
<comment type="caution">
    <text evidence="3">The sequence shown here is derived from an EMBL/GenBank/DDBJ whole genome shotgun (WGS) entry which is preliminary data.</text>
</comment>
<dbReference type="InterPro" id="IPR038607">
    <property type="entry name" value="PhoD-like_sf"/>
</dbReference>
<accession>A0ABD3MWF8</accession>
<feature type="domain" description="PhoD-like phosphatase metallophosphatase" evidence="2">
    <location>
        <begin position="48"/>
        <end position="396"/>
    </location>
</feature>
<dbReference type="Pfam" id="PF09423">
    <property type="entry name" value="PhoD"/>
    <property type="match status" value="1"/>
</dbReference>
<dbReference type="CDD" id="cd07389">
    <property type="entry name" value="MPP_PhoD"/>
    <property type="match status" value="1"/>
</dbReference>
<dbReference type="EMBL" id="JALLPJ020001383">
    <property type="protein sequence ID" value="KAL3766597.1"/>
    <property type="molecule type" value="Genomic_DNA"/>
</dbReference>
<dbReference type="SUPFAM" id="SSF56300">
    <property type="entry name" value="Metallo-dependent phosphatases"/>
    <property type="match status" value="1"/>
</dbReference>
<keyword evidence="1" id="KW-0812">Transmembrane</keyword>
<dbReference type="Gene3D" id="3.60.21.70">
    <property type="entry name" value="PhoD-like phosphatase"/>
    <property type="match status" value="1"/>
</dbReference>